<dbReference type="AlphaFoldDB" id="A0A4R5KA12"/>
<name>A0A4R5KA12_9MICC</name>
<evidence type="ECO:0000313" key="1">
    <source>
        <dbReference type="EMBL" id="TDF91672.1"/>
    </source>
</evidence>
<protein>
    <submittedName>
        <fullName evidence="1">VOC family protein</fullName>
    </submittedName>
</protein>
<proteinExistence type="predicted"/>
<sequence length="51" mass="5356">MAALSVMVIVPDATAAVAWYRSALGAVDLWNPRGVAGLDVEGTPNRQVSCR</sequence>
<evidence type="ECO:0000313" key="2">
    <source>
        <dbReference type="Proteomes" id="UP000295511"/>
    </source>
</evidence>
<dbReference type="RefSeq" id="WP_133206065.1">
    <property type="nucleotide sequence ID" value="NZ_SMRU01000028.1"/>
</dbReference>
<accession>A0A4R5KA12</accession>
<gene>
    <name evidence="1" type="ORF">E1809_20355</name>
</gene>
<dbReference type="EMBL" id="SMRU01000028">
    <property type="protein sequence ID" value="TDF91672.1"/>
    <property type="molecule type" value="Genomic_DNA"/>
</dbReference>
<comment type="caution">
    <text evidence="1">The sequence shown here is derived from an EMBL/GenBank/DDBJ whole genome shotgun (WGS) entry which is preliminary data.</text>
</comment>
<reference evidence="1 2" key="1">
    <citation type="submission" date="2019-03" db="EMBL/GenBank/DDBJ databases">
        <title>Whole genome sequence of Arthrobacter sp JH1-1.</title>
        <authorList>
            <person name="Trinh H.N."/>
        </authorList>
    </citation>
    <scope>NUCLEOTIDE SEQUENCE [LARGE SCALE GENOMIC DNA]</scope>
    <source>
        <strain evidence="1 2">JH1-1</strain>
    </source>
</reference>
<dbReference type="CDD" id="cd06587">
    <property type="entry name" value="VOC"/>
    <property type="match status" value="1"/>
</dbReference>
<organism evidence="1 2">
    <name type="scientific">Arthrobacter terricola</name>
    <dbReference type="NCBI Taxonomy" id="2547396"/>
    <lineage>
        <taxon>Bacteria</taxon>
        <taxon>Bacillati</taxon>
        <taxon>Actinomycetota</taxon>
        <taxon>Actinomycetes</taxon>
        <taxon>Micrococcales</taxon>
        <taxon>Micrococcaceae</taxon>
        <taxon>Arthrobacter</taxon>
    </lineage>
</organism>
<dbReference type="Proteomes" id="UP000295511">
    <property type="component" value="Unassembled WGS sequence"/>
</dbReference>
<keyword evidence="2" id="KW-1185">Reference proteome</keyword>